<keyword evidence="1" id="KW-0812">Transmembrane</keyword>
<dbReference type="Proteomes" id="UP000238413">
    <property type="component" value="Chromosome"/>
</dbReference>
<protein>
    <recommendedName>
        <fullName evidence="4">ABC transporter permease</fullName>
    </recommendedName>
</protein>
<organism evidence="2 3">
    <name type="scientific">Streptomyces dengpaensis</name>
    <dbReference type="NCBI Taxonomy" id="2049881"/>
    <lineage>
        <taxon>Bacteria</taxon>
        <taxon>Bacillati</taxon>
        <taxon>Actinomycetota</taxon>
        <taxon>Actinomycetes</taxon>
        <taxon>Kitasatosporales</taxon>
        <taxon>Streptomycetaceae</taxon>
        <taxon>Streptomyces</taxon>
    </lineage>
</organism>
<keyword evidence="1" id="KW-0472">Membrane</keyword>
<proteinExistence type="predicted"/>
<keyword evidence="3" id="KW-1185">Reference proteome</keyword>
<evidence type="ECO:0000256" key="1">
    <source>
        <dbReference type="SAM" id="Phobius"/>
    </source>
</evidence>
<evidence type="ECO:0008006" key="4">
    <source>
        <dbReference type="Google" id="ProtNLM"/>
    </source>
</evidence>
<feature type="transmembrane region" description="Helical" evidence="1">
    <location>
        <begin position="50"/>
        <end position="69"/>
    </location>
</feature>
<dbReference type="RefSeq" id="WP_099506101.1">
    <property type="nucleotide sequence ID" value="NZ_CP026652.1"/>
</dbReference>
<dbReference type="EMBL" id="CP026652">
    <property type="protein sequence ID" value="AVH54753.1"/>
    <property type="molecule type" value="Genomic_DNA"/>
</dbReference>
<gene>
    <name evidence="2" type="ORF">C4B68_01810</name>
</gene>
<name>A0ABM6SJC5_9ACTN</name>
<evidence type="ECO:0000313" key="2">
    <source>
        <dbReference type="EMBL" id="AVH54753.1"/>
    </source>
</evidence>
<accession>A0ABM6SJC5</accession>
<evidence type="ECO:0000313" key="3">
    <source>
        <dbReference type="Proteomes" id="UP000238413"/>
    </source>
</evidence>
<reference evidence="2 3" key="1">
    <citation type="submission" date="2018-02" db="EMBL/GenBank/DDBJ databases">
        <title>Complete genome sequence of Streptomyces dengpaensis, the producer of angucyclines.</title>
        <authorList>
            <person name="Yumei L."/>
        </authorList>
    </citation>
    <scope>NUCLEOTIDE SEQUENCE [LARGE SCALE GENOMIC DNA]</scope>
    <source>
        <strain evidence="2 3">XZHG99</strain>
    </source>
</reference>
<sequence length="81" mass="8096">MLTVGNATSGATIGADLLSAAARAVSALLPPGAAVRAVTDLSYFSGAHTAGPVITLTLWAAIAALLLSLRPRLTQRRKAAG</sequence>
<keyword evidence="1" id="KW-1133">Transmembrane helix</keyword>